<feature type="transmembrane region" description="Helical" evidence="1">
    <location>
        <begin position="708"/>
        <end position="726"/>
    </location>
</feature>
<keyword evidence="1" id="KW-0472">Membrane</keyword>
<protein>
    <recommendedName>
        <fullName evidence="4">Membrane transport protein MMPL domain-containing protein</fullName>
    </recommendedName>
</protein>
<keyword evidence="1" id="KW-0812">Transmembrane</keyword>
<feature type="transmembrane region" description="Helical" evidence="1">
    <location>
        <begin position="418"/>
        <end position="437"/>
    </location>
</feature>
<feature type="transmembrane region" description="Helical" evidence="1">
    <location>
        <begin position="652"/>
        <end position="670"/>
    </location>
</feature>
<keyword evidence="1" id="KW-1133">Transmembrane helix</keyword>
<sequence length="756" mass="85580">MSRYLTACRTLYALMIIGAVLFLGLQIQKNHLLETDLKALLPQEQHWSAVQSKADQIQEQQLNRQFIALIGHSNRAKAFTLAEQLSKQWQQSHLFTRIDNKFQPNISQLQQEIDSLSVAGLPENQRNQLLTNAKGYFQQYAEQIVNPFAQTGLITIERDWLGFGRFINQHRLSPNIQWNAENGMVFISADKYTWVLLRAELNQKDFFTPSQSLLKFTEQNRQFIEVQQGELLLASTSLFSAYAKQQAEQESILMSTLGIGLTLLLLVSVFRTLRVLWLFLPIVVGMLFGVVATLLFFGQIHILTLVVGTSLVGVLIDFPLHWLSSSLFNLNWQPQQAMNRLRFTFFISLFVTLLGYGLLGFTPLPVLKQTALFSAFALIGAICATLLYLPPLFKNYRHNKRSNPFEIFQVTLNKKTKICLFVALLIFVGIGLSKSKWQDDIRQWIAMPPQLVAQLQQIAKLTGIDFGSQYFLVVAEDDNALLEQSRRLSRQLESRQIAHQSLSQWLLSEDEQKNFIAEVSQKINSEDYAILEEIGIPLGAVENSLKDLANKPLINLQQALKTQFGQAWQSLYLGDLGEHHIGGIVKITNPQNITALTELADNQHIFLQDKRASLNLSFQETRNQAAWLKLLSFLFAGLLLWKYFGLKKSAKMLLIPFSAIIMTVAIFGWFNLPISLFVMFGLLLVSAIGIDYTAYMQTAKEPIKDKKVSILLACCTTLISFILLGLSTTPTVSAFGLSVGIGIVLTLFMTFYYVRE</sequence>
<evidence type="ECO:0000313" key="2">
    <source>
        <dbReference type="EMBL" id="QPB43514.1"/>
    </source>
</evidence>
<feature type="transmembrane region" description="Helical" evidence="1">
    <location>
        <begin position="371"/>
        <end position="393"/>
    </location>
</feature>
<name>A0ABX6V1B6_9PAST</name>
<feature type="transmembrane region" description="Helical" evidence="1">
    <location>
        <begin position="341"/>
        <end position="359"/>
    </location>
</feature>
<keyword evidence="3" id="KW-1185">Reference proteome</keyword>
<feature type="transmembrane region" description="Helical" evidence="1">
    <location>
        <begin position="7"/>
        <end position="25"/>
    </location>
</feature>
<dbReference type="RefSeq" id="WP_194813071.1">
    <property type="nucleotide sequence ID" value="NZ_CP063056.1"/>
</dbReference>
<dbReference type="EMBL" id="CP063056">
    <property type="protein sequence ID" value="QPB43514.1"/>
    <property type="molecule type" value="Genomic_DNA"/>
</dbReference>
<feature type="transmembrane region" description="Helical" evidence="1">
    <location>
        <begin position="676"/>
        <end position="696"/>
    </location>
</feature>
<dbReference type="PANTHER" id="PTHR33406">
    <property type="entry name" value="MEMBRANE PROTEIN MJ1562-RELATED"/>
    <property type="match status" value="1"/>
</dbReference>
<dbReference type="PANTHER" id="PTHR33406:SF13">
    <property type="entry name" value="MEMBRANE PROTEIN YDFJ"/>
    <property type="match status" value="1"/>
</dbReference>
<feature type="transmembrane region" description="Helical" evidence="1">
    <location>
        <begin position="277"/>
        <end position="296"/>
    </location>
</feature>
<dbReference type="InterPro" id="IPR050545">
    <property type="entry name" value="Mycobact_MmpL"/>
</dbReference>
<feature type="transmembrane region" description="Helical" evidence="1">
    <location>
        <begin position="302"/>
        <end position="320"/>
    </location>
</feature>
<organism evidence="2 3">
    <name type="scientific">Rodentibacter haemolyticus</name>
    <dbReference type="NCBI Taxonomy" id="2778911"/>
    <lineage>
        <taxon>Bacteria</taxon>
        <taxon>Pseudomonadati</taxon>
        <taxon>Pseudomonadota</taxon>
        <taxon>Gammaproteobacteria</taxon>
        <taxon>Pasteurellales</taxon>
        <taxon>Pasteurellaceae</taxon>
        <taxon>Rodentibacter</taxon>
    </lineage>
</organism>
<feature type="transmembrane region" description="Helical" evidence="1">
    <location>
        <begin position="732"/>
        <end position="754"/>
    </location>
</feature>
<feature type="transmembrane region" description="Helical" evidence="1">
    <location>
        <begin position="626"/>
        <end position="645"/>
    </location>
</feature>
<evidence type="ECO:0008006" key="4">
    <source>
        <dbReference type="Google" id="ProtNLM"/>
    </source>
</evidence>
<proteinExistence type="predicted"/>
<accession>A0ABX6V1B6</accession>
<dbReference type="Proteomes" id="UP000663069">
    <property type="component" value="Chromosome"/>
</dbReference>
<evidence type="ECO:0000256" key="1">
    <source>
        <dbReference type="SAM" id="Phobius"/>
    </source>
</evidence>
<reference evidence="2 3" key="1">
    <citation type="submission" date="2020-10" db="EMBL/GenBank/DDBJ databases">
        <title>Genome Sequencing of Rodentibacter spp. strain DSM111151.</title>
        <authorList>
            <person name="Benga L."/>
            <person name="Lautwein T."/>
        </authorList>
    </citation>
    <scope>NUCLEOTIDE SEQUENCE [LARGE SCALE GENOMIC DNA]</scope>
    <source>
        <strain evidence="2 3">DSM 111151</strain>
    </source>
</reference>
<dbReference type="SUPFAM" id="SSF82866">
    <property type="entry name" value="Multidrug efflux transporter AcrB transmembrane domain"/>
    <property type="match status" value="2"/>
</dbReference>
<gene>
    <name evidence="2" type="ORF">IHV77_05385</name>
</gene>
<dbReference type="Gene3D" id="1.20.1640.10">
    <property type="entry name" value="Multidrug efflux transporter AcrB transmembrane domain"/>
    <property type="match status" value="2"/>
</dbReference>
<evidence type="ECO:0000313" key="3">
    <source>
        <dbReference type="Proteomes" id="UP000663069"/>
    </source>
</evidence>
<feature type="transmembrane region" description="Helical" evidence="1">
    <location>
        <begin position="252"/>
        <end position="270"/>
    </location>
</feature>